<organism evidence="11 12">
    <name type="scientific">Streptomyces europaeiscabiei</name>
    <dbReference type="NCBI Taxonomy" id="146819"/>
    <lineage>
        <taxon>Bacteria</taxon>
        <taxon>Bacillati</taxon>
        <taxon>Actinomycetota</taxon>
        <taxon>Actinomycetes</taxon>
        <taxon>Kitasatosporales</taxon>
        <taxon>Streptomycetaceae</taxon>
        <taxon>Streptomyces</taxon>
    </lineage>
</organism>
<dbReference type="PRINTS" id="PR00127">
    <property type="entry name" value="CLPPROTEASEP"/>
</dbReference>
<evidence type="ECO:0000256" key="7">
    <source>
        <dbReference type="HAMAP-Rule" id="MF_00444"/>
    </source>
</evidence>
<dbReference type="PANTHER" id="PTHR10381:SF70">
    <property type="entry name" value="ATP-DEPENDENT CLP PROTEASE PROTEOLYTIC SUBUNIT"/>
    <property type="match status" value="1"/>
</dbReference>
<dbReference type="GO" id="GO:0005737">
    <property type="term" value="C:cytoplasm"/>
    <property type="evidence" value="ECO:0007669"/>
    <property type="project" value="UniProtKB-SubCell"/>
</dbReference>
<reference evidence="11" key="1">
    <citation type="journal article" date="2023" name="Microb. Genom.">
        <title>Mesoterricola silvestris gen. nov., sp. nov., Mesoterricola sediminis sp. nov., Geothrix oryzae sp. nov., Geothrix edaphica sp. nov., Geothrix rubra sp. nov., and Geothrix limicola sp. nov., six novel members of Acidobacteriota isolated from soils.</title>
        <authorList>
            <person name="Weisberg A.J."/>
            <person name="Pearce E."/>
            <person name="Kramer C.G."/>
            <person name="Chang J.H."/>
            <person name="Clarke C.R."/>
        </authorList>
    </citation>
    <scope>NUCLEOTIDE SEQUENCE</scope>
    <source>
        <strain evidence="11">ND06-05F</strain>
    </source>
</reference>
<comment type="catalytic activity">
    <reaction evidence="6 7 8">
        <text>Hydrolysis of proteins to small peptides in the presence of ATP and magnesium. alpha-casein is the usual test substrate. In the absence of ATP, only oligopeptides shorter than five residues are hydrolyzed (such as succinyl-Leu-Tyr-|-NHMec, and Leu-Tyr-Leu-|-Tyr-Trp, in which cleavage of the -Tyr-|-Leu- and -Tyr-|-Trp bonds also occurs).</text>
        <dbReference type="EC" id="3.4.21.92"/>
    </reaction>
</comment>
<comment type="caution">
    <text evidence="11">The sequence shown here is derived from an EMBL/GenBank/DDBJ whole genome shotgun (WGS) entry which is preliminary data.</text>
</comment>
<evidence type="ECO:0000256" key="8">
    <source>
        <dbReference type="PROSITE-ProRule" id="PRU10086"/>
    </source>
</evidence>
<dbReference type="HAMAP" id="MF_00444">
    <property type="entry name" value="ClpP"/>
    <property type="match status" value="1"/>
</dbReference>
<feature type="active site" evidence="7 8">
    <location>
        <position position="133"/>
    </location>
</feature>
<dbReference type="InterPro" id="IPR001907">
    <property type="entry name" value="ClpP"/>
</dbReference>
<dbReference type="GO" id="GO:0009368">
    <property type="term" value="C:endopeptidase Clp complex"/>
    <property type="evidence" value="ECO:0007669"/>
    <property type="project" value="TreeGrafter"/>
</dbReference>
<accession>A0AAJ2PLG8</accession>
<keyword evidence="2 7" id="KW-0963">Cytoplasm</keyword>
<dbReference type="InterPro" id="IPR023562">
    <property type="entry name" value="ClpP/TepA"/>
</dbReference>
<dbReference type="PANTHER" id="PTHR10381">
    <property type="entry name" value="ATP-DEPENDENT CLP PROTEASE PROTEOLYTIC SUBUNIT"/>
    <property type="match status" value="1"/>
</dbReference>
<feature type="region of interest" description="Disordered" evidence="10">
    <location>
        <begin position="1"/>
        <end position="24"/>
    </location>
</feature>
<dbReference type="GO" id="GO:0006515">
    <property type="term" value="P:protein quality control for misfolded or incompletely synthesized proteins"/>
    <property type="evidence" value="ECO:0007669"/>
    <property type="project" value="TreeGrafter"/>
</dbReference>
<dbReference type="PROSITE" id="PS00382">
    <property type="entry name" value="CLP_PROTEASE_HIS"/>
    <property type="match status" value="1"/>
</dbReference>
<evidence type="ECO:0000256" key="2">
    <source>
        <dbReference type="ARBA" id="ARBA00022490"/>
    </source>
</evidence>
<name>A0AAJ2PLG8_9ACTN</name>
<dbReference type="GO" id="GO:0004176">
    <property type="term" value="F:ATP-dependent peptidase activity"/>
    <property type="evidence" value="ECO:0007669"/>
    <property type="project" value="InterPro"/>
</dbReference>
<dbReference type="AlphaFoldDB" id="A0AAJ2PLG8"/>
<evidence type="ECO:0000313" key="12">
    <source>
        <dbReference type="Proteomes" id="UP001273589"/>
    </source>
</evidence>
<dbReference type="CDD" id="cd07017">
    <property type="entry name" value="S14_ClpP_2"/>
    <property type="match status" value="1"/>
</dbReference>
<sequence length="218" mass="23729">MTPLITGRAPTLAPRAEEGDTSPSRFDDHLAARLLAQRIVLLGTQVDEVSANRVCAQLLLLSAEDPRTDISLYINSPGGSVTAGLAIYDTMRLVPNDVSTLAMGFAASMGQFLLSVGTHGKRFALPNARIMMHQPSAGIGGTTADIEIQAENLEFTKRSIERITAEHTGQSEETVSRDGDRDRWFTAEQAKEYGMVDRVVESLDDVRPASSRRRMGLQ</sequence>
<dbReference type="SUPFAM" id="SSF52096">
    <property type="entry name" value="ClpP/crotonase"/>
    <property type="match status" value="1"/>
</dbReference>
<dbReference type="NCBIfam" id="NF001368">
    <property type="entry name" value="PRK00277.1"/>
    <property type="match status" value="1"/>
</dbReference>
<evidence type="ECO:0000256" key="6">
    <source>
        <dbReference type="ARBA" id="ARBA00034021"/>
    </source>
</evidence>
<keyword evidence="4 7" id="KW-0378">Hydrolase</keyword>
<dbReference type="EC" id="3.4.21.92" evidence="7"/>
<dbReference type="Proteomes" id="UP001273589">
    <property type="component" value="Unassembled WGS sequence"/>
</dbReference>
<evidence type="ECO:0000256" key="1">
    <source>
        <dbReference type="ARBA" id="ARBA00007039"/>
    </source>
</evidence>
<keyword evidence="5 7" id="KW-0720">Serine protease</keyword>
<dbReference type="FunFam" id="3.90.226.10:FF:000002">
    <property type="entry name" value="ATP-dependent Clp protease proteolytic subunit"/>
    <property type="match status" value="1"/>
</dbReference>
<comment type="subunit">
    <text evidence="7">Fourteen ClpP subunits assemble into 2 heptameric rings which stack back to back to give a disk-like structure with a central cavity, resembling the structure of eukaryotic proteasomes.</text>
</comment>
<proteinExistence type="inferred from homology"/>
<dbReference type="Pfam" id="PF00574">
    <property type="entry name" value="CLP_protease"/>
    <property type="match status" value="1"/>
</dbReference>
<evidence type="ECO:0000256" key="4">
    <source>
        <dbReference type="ARBA" id="ARBA00022801"/>
    </source>
</evidence>
<dbReference type="NCBIfam" id="NF009205">
    <property type="entry name" value="PRK12553.1"/>
    <property type="match status" value="1"/>
</dbReference>
<evidence type="ECO:0000313" key="11">
    <source>
        <dbReference type="EMBL" id="MDX3129231.1"/>
    </source>
</evidence>
<comment type="function">
    <text evidence="7">Cleaves peptides in various proteins in a process that requires ATP hydrolysis. Has a chymotrypsin-like activity. Plays a major role in the degradation of misfolded proteins.</text>
</comment>
<comment type="subcellular location">
    <subcellularLocation>
        <location evidence="7">Cytoplasm</location>
    </subcellularLocation>
</comment>
<evidence type="ECO:0000256" key="9">
    <source>
        <dbReference type="RuleBase" id="RU003567"/>
    </source>
</evidence>
<evidence type="ECO:0000256" key="10">
    <source>
        <dbReference type="SAM" id="MobiDB-lite"/>
    </source>
</evidence>
<protein>
    <recommendedName>
        <fullName evidence="7 9">ATP-dependent Clp protease proteolytic subunit</fullName>
        <ecNumber evidence="7">3.4.21.92</ecNumber>
    </recommendedName>
    <alternativeName>
        <fullName evidence="7">Endopeptidase Clp</fullName>
    </alternativeName>
</protein>
<dbReference type="GO" id="GO:0051117">
    <property type="term" value="F:ATPase binding"/>
    <property type="evidence" value="ECO:0007669"/>
    <property type="project" value="TreeGrafter"/>
</dbReference>
<comment type="similarity">
    <text evidence="1 7 9">Belongs to the peptidase S14 family.</text>
</comment>
<dbReference type="RefSeq" id="WP_319689805.1">
    <property type="nucleotide sequence ID" value="NZ_JARAWN010000019.1"/>
</dbReference>
<dbReference type="GO" id="GO:0004252">
    <property type="term" value="F:serine-type endopeptidase activity"/>
    <property type="evidence" value="ECO:0007669"/>
    <property type="project" value="UniProtKB-UniRule"/>
</dbReference>
<dbReference type="InterPro" id="IPR029045">
    <property type="entry name" value="ClpP/crotonase-like_dom_sf"/>
</dbReference>
<feature type="active site" description="Nucleophile" evidence="7">
    <location>
        <position position="108"/>
    </location>
</feature>
<dbReference type="InterPro" id="IPR033135">
    <property type="entry name" value="ClpP_His_AS"/>
</dbReference>
<evidence type="ECO:0000256" key="3">
    <source>
        <dbReference type="ARBA" id="ARBA00022670"/>
    </source>
</evidence>
<keyword evidence="3 7" id="KW-0645">Protease</keyword>
<evidence type="ECO:0000256" key="5">
    <source>
        <dbReference type="ARBA" id="ARBA00022825"/>
    </source>
</evidence>
<dbReference type="EMBL" id="JARAWN010000019">
    <property type="protein sequence ID" value="MDX3129231.1"/>
    <property type="molecule type" value="Genomic_DNA"/>
</dbReference>
<gene>
    <name evidence="7" type="primary">clpP</name>
    <name evidence="11" type="ORF">PV367_05310</name>
</gene>
<dbReference type="Gene3D" id="3.90.226.10">
    <property type="entry name" value="2-enoyl-CoA Hydratase, Chain A, domain 1"/>
    <property type="match status" value="1"/>
</dbReference>